<dbReference type="Pfam" id="PF15418">
    <property type="entry name" value="DUF4625"/>
    <property type="match status" value="1"/>
</dbReference>
<dbReference type="EMBL" id="SGIT01000006">
    <property type="protein sequence ID" value="RZF58015.1"/>
    <property type="molecule type" value="Genomic_DNA"/>
</dbReference>
<dbReference type="RefSeq" id="WP_130143499.1">
    <property type="nucleotide sequence ID" value="NZ_SGIT01000006.1"/>
</dbReference>
<reference evidence="1 2" key="1">
    <citation type="submission" date="2019-02" db="EMBL/GenBank/DDBJ databases">
        <authorList>
            <person name="Li Y."/>
        </authorList>
    </citation>
    <scope>NUCLEOTIDE SEQUENCE [LARGE SCALE GENOMIC DNA]</scope>
    <source>
        <strain evidence="1 2">30C10-4-7</strain>
    </source>
</reference>
<dbReference type="PROSITE" id="PS51257">
    <property type="entry name" value="PROKAR_LIPOPROTEIN"/>
    <property type="match status" value="1"/>
</dbReference>
<accession>A0A4Q6XG82</accession>
<proteinExistence type="predicted"/>
<gene>
    <name evidence="1" type="ORF">EWE74_20330</name>
</gene>
<sequence length="341" mass="37216">MKKTNIYLFLFLLLGIFGTLSSCSKDDDEIPVGKPVINLSEVGLENSRTAVAGSDLHLEGDILAEGLIAKIDIEIHQEGGGEYKIEKSWTEGKYIGVKNTTFHEHLDIPADAPAGEYHLHFAVTDQLGNTATVESELTIESADVPVAYQLQFTESAGYAHGNHFHDLADKEGAETITVSFDAQGSAIIGGHLHLDPHGIYKVELKQFDDAGNEVQGKYIESEDVAKYYKAFLIGGDFILNSTTEDESGAIFQPRETKYGDGTDVTGASGTGTTGTIFYFTVGHANEGEKDVTYVLRKFSSASIKPTITREQWNLTDYATKFAGEDVIKLSFEIHAEEGHDH</sequence>
<evidence type="ECO:0000313" key="2">
    <source>
        <dbReference type="Proteomes" id="UP000292855"/>
    </source>
</evidence>
<organism evidence="1 2">
    <name type="scientific">Sphingobacterium corticibacterium</name>
    <dbReference type="NCBI Taxonomy" id="2484746"/>
    <lineage>
        <taxon>Bacteria</taxon>
        <taxon>Pseudomonadati</taxon>
        <taxon>Bacteroidota</taxon>
        <taxon>Sphingobacteriia</taxon>
        <taxon>Sphingobacteriales</taxon>
        <taxon>Sphingobacteriaceae</taxon>
        <taxon>Sphingobacterium</taxon>
    </lineage>
</organism>
<dbReference type="OrthoDB" id="978436at2"/>
<protein>
    <submittedName>
        <fullName evidence="1">DUF4625 domain-containing protein</fullName>
    </submittedName>
</protein>
<dbReference type="InterPro" id="IPR027829">
    <property type="entry name" value="DUF4625"/>
</dbReference>
<dbReference type="Proteomes" id="UP000292855">
    <property type="component" value="Unassembled WGS sequence"/>
</dbReference>
<dbReference type="AlphaFoldDB" id="A0A4Q6XG82"/>
<evidence type="ECO:0000313" key="1">
    <source>
        <dbReference type="EMBL" id="RZF58015.1"/>
    </source>
</evidence>
<name>A0A4Q6XG82_9SPHI</name>
<comment type="caution">
    <text evidence="1">The sequence shown here is derived from an EMBL/GenBank/DDBJ whole genome shotgun (WGS) entry which is preliminary data.</text>
</comment>
<keyword evidence="2" id="KW-1185">Reference proteome</keyword>